<dbReference type="InterPro" id="IPR016181">
    <property type="entry name" value="Acyl_CoA_acyltransferase"/>
</dbReference>
<dbReference type="RefSeq" id="WP_182534342.1">
    <property type="nucleotide sequence ID" value="NZ_JACJIP010000003.1"/>
</dbReference>
<keyword evidence="5" id="KW-1185">Reference proteome</keyword>
<comment type="caution">
    <text evidence="4">The sequence shown here is derived from an EMBL/GenBank/DDBJ whole genome shotgun (WGS) entry which is preliminary data.</text>
</comment>
<feature type="domain" description="N-acetyltransferase" evidence="3">
    <location>
        <begin position="150"/>
        <end position="296"/>
    </location>
</feature>
<protein>
    <submittedName>
        <fullName evidence="4">Mycothiol synthase</fullName>
        <ecNumber evidence="4">2.3.1.189</ecNumber>
    </submittedName>
</protein>
<dbReference type="InterPro" id="IPR050680">
    <property type="entry name" value="YpeA/RimI_acetyltransf"/>
</dbReference>
<keyword evidence="2 4" id="KW-0012">Acyltransferase</keyword>
<evidence type="ECO:0000256" key="2">
    <source>
        <dbReference type="ARBA" id="ARBA00023315"/>
    </source>
</evidence>
<evidence type="ECO:0000259" key="3">
    <source>
        <dbReference type="PROSITE" id="PS51186"/>
    </source>
</evidence>
<dbReference type="EC" id="2.3.1.189" evidence="4"/>
<keyword evidence="1 4" id="KW-0808">Transferase</keyword>
<dbReference type="PANTHER" id="PTHR43420">
    <property type="entry name" value="ACETYLTRANSFERASE"/>
    <property type="match status" value="1"/>
</dbReference>
<dbReference type="PANTHER" id="PTHR43420:SF44">
    <property type="entry name" value="ACETYLTRANSFERASE YPEA"/>
    <property type="match status" value="1"/>
</dbReference>
<dbReference type="CDD" id="cd04301">
    <property type="entry name" value="NAT_SF"/>
    <property type="match status" value="1"/>
</dbReference>
<evidence type="ECO:0000313" key="5">
    <source>
        <dbReference type="Proteomes" id="UP000567067"/>
    </source>
</evidence>
<dbReference type="InterPro" id="IPR000182">
    <property type="entry name" value="GNAT_dom"/>
</dbReference>
<proteinExistence type="predicted"/>
<evidence type="ECO:0000313" key="4">
    <source>
        <dbReference type="EMBL" id="MBA9084275.1"/>
    </source>
</evidence>
<reference evidence="4 5" key="1">
    <citation type="submission" date="2020-08" db="EMBL/GenBank/DDBJ databases">
        <title>Genomic Encyclopedia of Type Strains, Phase III (KMG-III): the genomes of soil and plant-associated and newly described type strains.</title>
        <authorList>
            <person name="Whitman W."/>
        </authorList>
    </citation>
    <scope>NUCLEOTIDE SEQUENCE [LARGE SCALE GENOMIC DNA]</scope>
    <source>
        <strain evidence="4 5">CECT 8693</strain>
    </source>
</reference>
<dbReference type="Proteomes" id="UP000567067">
    <property type="component" value="Unassembled WGS sequence"/>
</dbReference>
<dbReference type="PROSITE" id="PS51186">
    <property type="entry name" value="GNAT"/>
    <property type="match status" value="1"/>
</dbReference>
<dbReference type="GO" id="GO:0035447">
    <property type="term" value="F:mycothiol synthase activity"/>
    <property type="evidence" value="ECO:0007669"/>
    <property type="project" value="UniProtKB-EC"/>
</dbReference>
<dbReference type="EMBL" id="JACJIP010000003">
    <property type="protein sequence ID" value="MBA9084275.1"/>
    <property type="molecule type" value="Genomic_DNA"/>
</dbReference>
<evidence type="ECO:0000256" key="1">
    <source>
        <dbReference type="ARBA" id="ARBA00022679"/>
    </source>
</evidence>
<name>A0A7W3XQB1_9BACL</name>
<sequence length="296" mass="34040">MKAERLCHGEKNDFIEYCIKHRSEVDDSYLYDKDLANFEPNEENPTFIVRVEGQIVAAASLIIDDYHRRGRNGRFRIFHSEKQGFNVYSLLLKEIIKYTKDLDKVFLFVPFVNKELSEHMEGLRFTIERHVFLLVNELNEIPKISLPDGYSVRPFQPGDEEDWCNIRNTAFSQLKGSSTPITSAMVQKLVSQPEYLEGGLMLLLHENKPVGIIRGAHDEYESEPAMNIGPIAILPAYQGKGLGKQLLREALEFAGKMNYKKTMLCVNADNDKAKELYLKEGFIQVEGVTTYEYFLK</sequence>
<dbReference type="SUPFAM" id="SSF55729">
    <property type="entry name" value="Acyl-CoA N-acyltransferases (Nat)"/>
    <property type="match status" value="1"/>
</dbReference>
<dbReference type="Pfam" id="PF00583">
    <property type="entry name" value="Acetyltransf_1"/>
    <property type="match status" value="1"/>
</dbReference>
<gene>
    <name evidence="4" type="ORF">FHR92_000729</name>
</gene>
<dbReference type="AlphaFoldDB" id="A0A7W3XQB1"/>
<accession>A0A7W3XQB1</accession>
<organism evidence="4 5">
    <name type="scientific">Fontibacillus solani</name>
    <dbReference type="NCBI Taxonomy" id="1572857"/>
    <lineage>
        <taxon>Bacteria</taxon>
        <taxon>Bacillati</taxon>
        <taxon>Bacillota</taxon>
        <taxon>Bacilli</taxon>
        <taxon>Bacillales</taxon>
        <taxon>Paenibacillaceae</taxon>
        <taxon>Fontibacillus</taxon>
    </lineage>
</organism>
<dbReference type="Gene3D" id="3.40.630.30">
    <property type="match status" value="1"/>
</dbReference>